<feature type="chain" id="PRO_5012421317" description="Outer membrane protein beta-barrel family protein" evidence="1">
    <location>
        <begin position="20"/>
        <end position="130"/>
    </location>
</feature>
<dbReference type="EMBL" id="FZNY01000002">
    <property type="protein sequence ID" value="SNR73084.1"/>
    <property type="molecule type" value="Genomic_DNA"/>
</dbReference>
<evidence type="ECO:0008006" key="4">
    <source>
        <dbReference type="Google" id="ProtNLM"/>
    </source>
</evidence>
<proteinExistence type="predicted"/>
<name>A0A238YR10_9FLAO</name>
<evidence type="ECO:0000256" key="1">
    <source>
        <dbReference type="SAM" id="SignalP"/>
    </source>
</evidence>
<dbReference type="RefSeq" id="WP_089371020.1">
    <property type="nucleotide sequence ID" value="NZ_BMEP01000001.1"/>
</dbReference>
<dbReference type="Proteomes" id="UP000198379">
    <property type="component" value="Unassembled WGS sequence"/>
</dbReference>
<keyword evidence="1" id="KW-0732">Signal</keyword>
<gene>
    <name evidence="2" type="ORF">SAMN06265376_102256</name>
</gene>
<evidence type="ECO:0000313" key="2">
    <source>
        <dbReference type="EMBL" id="SNR73084.1"/>
    </source>
</evidence>
<accession>A0A238YR10</accession>
<evidence type="ECO:0000313" key="3">
    <source>
        <dbReference type="Proteomes" id="UP000198379"/>
    </source>
</evidence>
<reference evidence="2 3" key="1">
    <citation type="submission" date="2017-06" db="EMBL/GenBank/DDBJ databases">
        <authorList>
            <person name="Kim H.J."/>
            <person name="Triplett B.A."/>
        </authorList>
    </citation>
    <scope>NUCLEOTIDE SEQUENCE [LARGE SCALE GENOMIC DNA]</scope>
    <source>
        <strain evidence="2 3">DSM 25597</strain>
    </source>
</reference>
<feature type="signal peptide" evidence="1">
    <location>
        <begin position="1"/>
        <end position="19"/>
    </location>
</feature>
<keyword evidence="3" id="KW-1185">Reference proteome</keyword>
<dbReference type="OrthoDB" id="1377450at2"/>
<protein>
    <recommendedName>
        <fullName evidence="4">Outer membrane protein beta-barrel family protein</fullName>
    </recommendedName>
</protein>
<organism evidence="2 3">
    <name type="scientific">Dokdonia pacifica</name>
    <dbReference type="NCBI Taxonomy" id="1627892"/>
    <lineage>
        <taxon>Bacteria</taxon>
        <taxon>Pseudomonadati</taxon>
        <taxon>Bacteroidota</taxon>
        <taxon>Flavobacteriia</taxon>
        <taxon>Flavobacteriales</taxon>
        <taxon>Flavobacteriaceae</taxon>
        <taxon>Dokdonia</taxon>
    </lineage>
</organism>
<sequence>MQFRFLFLFLFLSGTMLQAQVQTPTINGILDIDASNFFIQTKRVQNMDINFSFRFNRLPNIDGVNSFSRFNRVTGLNDTYIRYKEKYEYTSSSILLENQFRISKIDSFNPNGSTNFGNAIVNGVLNLIFN</sequence>
<dbReference type="AlphaFoldDB" id="A0A238YR10"/>